<accession>A0ABS4DVW4</accession>
<protein>
    <submittedName>
        <fullName evidence="1">Uncharacterized protein</fullName>
    </submittedName>
</protein>
<dbReference type="Proteomes" id="UP000759443">
    <property type="component" value="Unassembled WGS sequence"/>
</dbReference>
<name>A0ABS4DVW4_9HYPH</name>
<sequence>MQMISEKLRATGPFSFVRLLVDIEGRPCRQEDAMAVRYEVQDAQGNVICNCLDEETAVTVAAALSAYAPLNP</sequence>
<dbReference type="EMBL" id="JAGGJU010000003">
    <property type="protein sequence ID" value="MBP1849839.1"/>
    <property type="molecule type" value="Genomic_DNA"/>
</dbReference>
<evidence type="ECO:0000313" key="2">
    <source>
        <dbReference type="Proteomes" id="UP000759443"/>
    </source>
</evidence>
<reference evidence="1 2" key="1">
    <citation type="submission" date="2021-03" db="EMBL/GenBank/DDBJ databases">
        <title>Genomic Encyclopedia of Type Strains, Phase IV (KMG-IV): sequencing the most valuable type-strain genomes for metagenomic binning, comparative biology and taxonomic classification.</title>
        <authorList>
            <person name="Goeker M."/>
        </authorList>
    </citation>
    <scope>NUCLEOTIDE SEQUENCE [LARGE SCALE GENOMIC DNA]</scope>
    <source>
        <strain evidence="1 2">DSM 21600</strain>
    </source>
</reference>
<gene>
    <name evidence="1" type="ORF">J2Z17_001260</name>
</gene>
<keyword evidence="2" id="KW-1185">Reference proteome</keyword>
<organism evidence="1 2">
    <name type="scientific">Rhizobium halophytocola</name>
    <dbReference type="NCBI Taxonomy" id="735519"/>
    <lineage>
        <taxon>Bacteria</taxon>
        <taxon>Pseudomonadati</taxon>
        <taxon>Pseudomonadota</taxon>
        <taxon>Alphaproteobacteria</taxon>
        <taxon>Hyphomicrobiales</taxon>
        <taxon>Rhizobiaceae</taxon>
        <taxon>Rhizobium/Agrobacterium group</taxon>
        <taxon>Rhizobium</taxon>
    </lineage>
</organism>
<evidence type="ECO:0000313" key="1">
    <source>
        <dbReference type="EMBL" id="MBP1849839.1"/>
    </source>
</evidence>
<dbReference type="RefSeq" id="WP_209943254.1">
    <property type="nucleotide sequence ID" value="NZ_JAGGJU010000003.1"/>
</dbReference>
<comment type="caution">
    <text evidence="1">The sequence shown here is derived from an EMBL/GenBank/DDBJ whole genome shotgun (WGS) entry which is preliminary data.</text>
</comment>
<proteinExistence type="predicted"/>